<sequence>MNSSTAPSSGQTLGVDASGNVITIPNAATASVSTQEVSIGGSGPAQSSNKFDVNDTGWTTVKNSNQTVIVPAGGRAVFINFMLGIDYISNPPGGGGGYYTAKLYIDGVATNVFLTAQEPTYGAQAQFSLSTVKALTEGSHTIEVRMSRTYNNGTTAGAEMTCAMMSMSLNSSYIN</sequence>
<name>A0A841NIR8_9FLAO</name>
<proteinExistence type="predicted"/>
<comment type="caution">
    <text evidence="1">The sequence shown here is derived from an EMBL/GenBank/DDBJ whole genome shotgun (WGS) entry which is preliminary data.</text>
</comment>
<protein>
    <submittedName>
        <fullName evidence="1">Uncharacterized protein</fullName>
    </submittedName>
</protein>
<evidence type="ECO:0000313" key="1">
    <source>
        <dbReference type="EMBL" id="MBB6371149.1"/>
    </source>
</evidence>
<accession>A0A841NIR8</accession>
<keyword evidence="2" id="KW-1185">Reference proteome</keyword>
<reference evidence="1 2" key="1">
    <citation type="submission" date="2020-08" db="EMBL/GenBank/DDBJ databases">
        <title>Functional genomics of gut bacteria from endangered species of beetles.</title>
        <authorList>
            <person name="Carlos-Shanley C."/>
        </authorList>
    </citation>
    <scope>NUCLEOTIDE SEQUENCE [LARGE SCALE GENOMIC DNA]</scope>
    <source>
        <strain evidence="1 2">S00136</strain>
    </source>
</reference>
<dbReference type="EMBL" id="JACHLC010000002">
    <property type="protein sequence ID" value="MBB6371149.1"/>
    <property type="molecule type" value="Genomic_DNA"/>
</dbReference>
<dbReference type="AlphaFoldDB" id="A0A841NIR8"/>
<dbReference type="RefSeq" id="WP_184163002.1">
    <property type="nucleotide sequence ID" value="NZ_JACHLC010000002.1"/>
</dbReference>
<organism evidence="1 2">
    <name type="scientific">Chryseobacterium shigense</name>
    <dbReference type="NCBI Taxonomy" id="297244"/>
    <lineage>
        <taxon>Bacteria</taxon>
        <taxon>Pseudomonadati</taxon>
        <taxon>Bacteroidota</taxon>
        <taxon>Flavobacteriia</taxon>
        <taxon>Flavobacteriales</taxon>
        <taxon>Weeksellaceae</taxon>
        <taxon>Chryseobacterium group</taxon>
        <taxon>Chryseobacterium</taxon>
    </lineage>
</organism>
<dbReference type="Proteomes" id="UP000589738">
    <property type="component" value="Unassembled WGS sequence"/>
</dbReference>
<gene>
    <name evidence="1" type="ORF">HNP36_002225</name>
</gene>
<evidence type="ECO:0000313" key="2">
    <source>
        <dbReference type="Proteomes" id="UP000589738"/>
    </source>
</evidence>